<dbReference type="AlphaFoldDB" id="A0A369JC88"/>
<dbReference type="Proteomes" id="UP000076154">
    <property type="component" value="Unassembled WGS sequence"/>
</dbReference>
<organism evidence="1 2">
    <name type="scientific">Hypsizygus marmoreus</name>
    <name type="common">White beech mushroom</name>
    <name type="synonym">Agaricus marmoreus</name>
    <dbReference type="NCBI Taxonomy" id="39966"/>
    <lineage>
        <taxon>Eukaryota</taxon>
        <taxon>Fungi</taxon>
        <taxon>Dikarya</taxon>
        <taxon>Basidiomycota</taxon>
        <taxon>Agaricomycotina</taxon>
        <taxon>Agaricomycetes</taxon>
        <taxon>Agaricomycetidae</taxon>
        <taxon>Agaricales</taxon>
        <taxon>Tricholomatineae</taxon>
        <taxon>Lyophyllaceae</taxon>
        <taxon>Hypsizygus</taxon>
    </lineage>
</organism>
<comment type="caution">
    <text evidence="1">The sequence shown here is derived from an EMBL/GenBank/DDBJ whole genome shotgun (WGS) entry which is preliminary data.</text>
</comment>
<accession>A0A369JC88</accession>
<gene>
    <name evidence="1" type="ORF">Hypma_000463</name>
</gene>
<evidence type="ECO:0000313" key="2">
    <source>
        <dbReference type="Proteomes" id="UP000076154"/>
    </source>
</evidence>
<keyword evidence="2" id="KW-1185">Reference proteome</keyword>
<evidence type="ECO:0000313" key="1">
    <source>
        <dbReference type="EMBL" id="RDB18227.1"/>
    </source>
</evidence>
<name>A0A369JC88_HYPMA</name>
<dbReference type="InParanoid" id="A0A369JC88"/>
<sequence length="203" mass="22516">MDTVLGIVWKHLPEQTPPIKVMPSELWTLVKTNSSDAPNEYDPSSPSHLIKLDVLLGKGIIHVTLLLLDIFDDDAGHAPFSLLLFIHGPTLPRDTSDLSYDGLHHLKVIEIDPTVPTPEAVAHLVQLSSIMSWTTAVLPSDFDLTVFMGNDIQLADLRRFDIQAHEWTQATTLMESVRSQFKSLTIFISEESPPAAISTLCKI</sequence>
<dbReference type="EMBL" id="LUEZ02000106">
    <property type="protein sequence ID" value="RDB18227.1"/>
    <property type="molecule type" value="Genomic_DNA"/>
</dbReference>
<reference evidence="1" key="1">
    <citation type="submission" date="2018-04" db="EMBL/GenBank/DDBJ databases">
        <title>Whole genome sequencing of Hypsizygus marmoreus.</title>
        <authorList>
            <person name="Choi I.-G."/>
            <person name="Min B."/>
            <person name="Kim J.-G."/>
            <person name="Kim S."/>
            <person name="Oh Y.-L."/>
            <person name="Kong W.-S."/>
            <person name="Park H."/>
            <person name="Jeong J."/>
            <person name="Song E.-S."/>
        </authorList>
    </citation>
    <scope>NUCLEOTIDE SEQUENCE [LARGE SCALE GENOMIC DNA]</scope>
    <source>
        <strain evidence="1">51987-8</strain>
    </source>
</reference>
<proteinExistence type="predicted"/>
<protein>
    <submittedName>
        <fullName evidence="1">Uncharacterized protein</fullName>
    </submittedName>
</protein>